<name>A0A4S8I7N5_MUSBA</name>
<dbReference type="EMBL" id="PYDT01000011">
    <property type="protein sequence ID" value="THU43958.1"/>
    <property type="molecule type" value="Genomic_DNA"/>
</dbReference>
<dbReference type="CDD" id="cd16449">
    <property type="entry name" value="RING-HC"/>
    <property type="match status" value="1"/>
</dbReference>
<dbReference type="AlphaFoldDB" id="A0A4S8I7N5"/>
<dbReference type="Proteomes" id="UP000317650">
    <property type="component" value="Chromosome 2"/>
</dbReference>
<evidence type="ECO:0000259" key="3">
    <source>
        <dbReference type="PROSITE" id="PS50089"/>
    </source>
</evidence>
<feature type="domain" description="RING-type" evidence="3">
    <location>
        <begin position="227"/>
        <end position="265"/>
    </location>
</feature>
<dbReference type="Gene3D" id="3.30.40.10">
    <property type="entry name" value="Zinc/RING finger domain, C3HC4 (zinc finger)"/>
    <property type="match status" value="1"/>
</dbReference>
<reference evidence="4 5" key="1">
    <citation type="journal article" date="2019" name="Nat. Plants">
        <title>Genome sequencing of Musa balbisiana reveals subgenome evolution and function divergence in polyploid bananas.</title>
        <authorList>
            <person name="Yao X."/>
        </authorList>
    </citation>
    <scope>NUCLEOTIDE SEQUENCE [LARGE SCALE GENOMIC DNA]</scope>
    <source>
        <strain evidence="5">cv. DH-PKW</strain>
        <tissue evidence="4">Leaves</tissue>
    </source>
</reference>
<gene>
    <name evidence="4" type="ORF">C4D60_Mb02t02340</name>
</gene>
<accession>A0A4S8I7N5</accession>
<comment type="caution">
    <text evidence="4">The sequence shown here is derived from an EMBL/GenBank/DDBJ whole genome shotgun (WGS) entry which is preliminary data.</text>
</comment>
<keyword evidence="1" id="KW-0863">Zinc-finger</keyword>
<sequence>MEGRQLRRRSVTLSEQLSVGDSSNLRDLLNVRDEDETRLFRRGPCEGREGSVASGGGRTLLDIIQREHEGNGIIAGGISSNGSTWRSLRDRLRPAGAAREAASSGQSYTTLDPELVASTRPNPDLARSVSRSVSVQNSEPGVPEPTTMSTVAEPPSVNGGGSDEINGRENSEEQPGRVSLMALLEQTDRQWDGSRSEELALAVAEEEEDEVAAEEAKGRGGGMLYVCCVCMVRHKGAAFIPCGHTFCRLCSRELWLSRGSCPLCNGFILEILDIF</sequence>
<feature type="compositionally biased region" description="Basic and acidic residues" evidence="2">
    <location>
        <begin position="165"/>
        <end position="175"/>
    </location>
</feature>
<keyword evidence="1" id="KW-0862">Zinc</keyword>
<keyword evidence="1" id="KW-0479">Metal-binding</keyword>
<organism evidence="4 5">
    <name type="scientific">Musa balbisiana</name>
    <name type="common">Banana</name>
    <dbReference type="NCBI Taxonomy" id="52838"/>
    <lineage>
        <taxon>Eukaryota</taxon>
        <taxon>Viridiplantae</taxon>
        <taxon>Streptophyta</taxon>
        <taxon>Embryophyta</taxon>
        <taxon>Tracheophyta</taxon>
        <taxon>Spermatophyta</taxon>
        <taxon>Magnoliopsida</taxon>
        <taxon>Liliopsida</taxon>
        <taxon>Zingiberales</taxon>
        <taxon>Musaceae</taxon>
        <taxon>Musa</taxon>
    </lineage>
</organism>
<evidence type="ECO:0000313" key="5">
    <source>
        <dbReference type="Proteomes" id="UP000317650"/>
    </source>
</evidence>
<evidence type="ECO:0000313" key="4">
    <source>
        <dbReference type="EMBL" id="THU43958.1"/>
    </source>
</evidence>
<proteinExistence type="predicted"/>
<evidence type="ECO:0000256" key="2">
    <source>
        <dbReference type="SAM" id="MobiDB-lite"/>
    </source>
</evidence>
<dbReference type="Pfam" id="PF13920">
    <property type="entry name" value="zf-C3HC4_3"/>
    <property type="match status" value="1"/>
</dbReference>
<dbReference type="SMART" id="SM00184">
    <property type="entry name" value="RING"/>
    <property type="match status" value="1"/>
</dbReference>
<dbReference type="InterPro" id="IPR013083">
    <property type="entry name" value="Znf_RING/FYVE/PHD"/>
</dbReference>
<protein>
    <recommendedName>
        <fullName evidence="3">RING-type domain-containing protein</fullName>
    </recommendedName>
</protein>
<dbReference type="GO" id="GO:0008270">
    <property type="term" value="F:zinc ion binding"/>
    <property type="evidence" value="ECO:0007669"/>
    <property type="project" value="UniProtKB-KW"/>
</dbReference>
<dbReference type="PROSITE" id="PS50089">
    <property type="entry name" value="ZF_RING_2"/>
    <property type="match status" value="1"/>
</dbReference>
<dbReference type="PANTHER" id="PTHR46629">
    <property type="entry name" value="OS01G0917900 PROTEIN"/>
    <property type="match status" value="1"/>
</dbReference>
<dbReference type="SUPFAM" id="SSF57850">
    <property type="entry name" value="RING/U-box"/>
    <property type="match status" value="1"/>
</dbReference>
<evidence type="ECO:0000256" key="1">
    <source>
        <dbReference type="PROSITE-ProRule" id="PRU00175"/>
    </source>
</evidence>
<dbReference type="InterPro" id="IPR001841">
    <property type="entry name" value="Znf_RING"/>
</dbReference>
<feature type="region of interest" description="Disordered" evidence="2">
    <location>
        <begin position="96"/>
        <end position="175"/>
    </location>
</feature>
<keyword evidence="5" id="KW-1185">Reference proteome</keyword>